<gene>
    <name evidence="3" type="ORF">NITLEN_20261</name>
</gene>
<dbReference type="InterPro" id="IPR026881">
    <property type="entry name" value="WYL_dom"/>
</dbReference>
<dbReference type="OrthoDB" id="9787242at2"/>
<dbReference type="Pfam" id="PF25583">
    <property type="entry name" value="WCX"/>
    <property type="match status" value="1"/>
</dbReference>
<evidence type="ECO:0000313" key="3">
    <source>
        <dbReference type="EMBL" id="SPP64621.1"/>
    </source>
</evidence>
<protein>
    <submittedName>
        <fullName evidence="3">Putative Helix-turn-helix, type 11 domain protein</fullName>
    </submittedName>
</protein>
<keyword evidence="4" id="KW-1185">Reference proteome</keyword>
<dbReference type="PROSITE" id="PS52050">
    <property type="entry name" value="WYL"/>
    <property type="match status" value="1"/>
</dbReference>
<dbReference type="InParanoid" id="A0A330L4B2"/>
<evidence type="ECO:0000313" key="4">
    <source>
        <dbReference type="Proteomes" id="UP000248168"/>
    </source>
</evidence>
<name>A0A330L4B2_9BACT</name>
<dbReference type="AlphaFoldDB" id="A0A330L4B2"/>
<dbReference type="RefSeq" id="WP_121988988.1">
    <property type="nucleotide sequence ID" value="NZ_OUNR01000012.1"/>
</dbReference>
<organism evidence="3 4">
    <name type="scientific">Nitrospira lenta</name>
    <dbReference type="NCBI Taxonomy" id="1436998"/>
    <lineage>
        <taxon>Bacteria</taxon>
        <taxon>Pseudomonadati</taxon>
        <taxon>Nitrospirota</taxon>
        <taxon>Nitrospiria</taxon>
        <taxon>Nitrospirales</taxon>
        <taxon>Nitrospiraceae</taxon>
        <taxon>Nitrospira</taxon>
    </lineage>
</organism>
<dbReference type="InterPro" id="IPR051534">
    <property type="entry name" value="CBASS_pafABC_assoc_protein"/>
</dbReference>
<reference evidence="4" key="1">
    <citation type="submission" date="2018-04" db="EMBL/GenBank/DDBJ databases">
        <authorList>
            <person name="Lucker S."/>
            <person name="Sakoula D."/>
        </authorList>
    </citation>
    <scope>NUCLEOTIDE SEQUENCE [LARGE SCALE GENOMIC DNA]</scope>
</reference>
<dbReference type="Pfam" id="PF13280">
    <property type="entry name" value="WYL"/>
    <property type="match status" value="1"/>
</dbReference>
<evidence type="ECO:0000259" key="2">
    <source>
        <dbReference type="Pfam" id="PF25583"/>
    </source>
</evidence>
<dbReference type="PANTHER" id="PTHR34580">
    <property type="match status" value="1"/>
</dbReference>
<feature type="domain" description="WCX" evidence="2">
    <location>
        <begin position="247"/>
        <end position="325"/>
    </location>
</feature>
<dbReference type="PANTHER" id="PTHR34580:SF1">
    <property type="entry name" value="PROTEIN PAFC"/>
    <property type="match status" value="1"/>
</dbReference>
<evidence type="ECO:0000259" key="1">
    <source>
        <dbReference type="Pfam" id="PF13280"/>
    </source>
</evidence>
<dbReference type="InterPro" id="IPR057727">
    <property type="entry name" value="WCX_dom"/>
</dbReference>
<sequence>MPRNDQVTRQWHLLQRLGVARNGLTLAELVEAIPADLTRHPRTVRRDLAALEASHFPLLIERVDGEVRWRLLDGFKNIPALRLSPTELMALAFSRRLLSPLQGTLIQTSLNSALTKISAAIPAGATEYLQRLDQWFSVGLGPHKNYRHHRETIDILSQAIAHRHTVQMRYFSAGRNATTRREVDPYRLRYVDGGLYLIAYCHWRKDVRMFAVERIKALTPTDHPYQMPLHFDLEAYVEDALVVMRGERITVELKFDKGTAAWVKDRTWHPSQQVTPLKTGQLLMTLQVADTRELLGWILSFGSGVQVLKPERLQQAVKDEATKLLAQ</sequence>
<accession>A0A330L4B2</accession>
<proteinExistence type="predicted"/>
<feature type="domain" description="WYL" evidence="1">
    <location>
        <begin position="151"/>
        <end position="219"/>
    </location>
</feature>
<dbReference type="Proteomes" id="UP000248168">
    <property type="component" value="Unassembled WGS sequence"/>
</dbReference>
<dbReference type="EMBL" id="OUNR01000012">
    <property type="protein sequence ID" value="SPP64621.1"/>
    <property type="molecule type" value="Genomic_DNA"/>
</dbReference>